<proteinExistence type="predicted"/>
<dbReference type="PANTHER" id="PTHR37953:SF1">
    <property type="entry name" value="UPF0127 PROTEIN MJ1496"/>
    <property type="match status" value="1"/>
</dbReference>
<evidence type="ECO:0008006" key="3">
    <source>
        <dbReference type="Google" id="ProtNLM"/>
    </source>
</evidence>
<dbReference type="Gene3D" id="2.60.120.1140">
    <property type="entry name" value="Protein of unknown function DUF192"/>
    <property type="match status" value="1"/>
</dbReference>
<comment type="caution">
    <text evidence="1">The sequence shown here is derived from an EMBL/GenBank/DDBJ whole genome shotgun (WGS) entry which is preliminary data.</text>
</comment>
<dbReference type="RefSeq" id="WP_104812816.1">
    <property type="nucleotide sequence ID" value="NZ_MQUB01000001.1"/>
</dbReference>
<evidence type="ECO:0000313" key="2">
    <source>
        <dbReference type="Proteomes" id="UP000239800"/>
    </source>
</evidence>
<dbReference type="InterPro" id="IPR038695">
    <property type="entry name" value="Saro_0823-like_sf"/>
</dbReference>
<reference evidence="1 2" key="1">
    <citation type="submission" date="2016-11" db="EMBL/GenBank/DDBJ databases">
        <title>Trade-off between light-utilization and light-protection in marine flavobacteria.</title>
        <authorList>
            <person name="Kumagai Y."/>
        </authorList>
    </citation>
    <scope>NUCLEOTIDE SEQUENCE [LARGE SCALE GENOMIC DNA]</scope>
    <source>
        <strain evidence="1 2">NBRC 107741</strain>
    </source>
</reference>
<dbReference type="EMBL" id="MQUB01000001">
    <property type="protein sequence ID" value="PQB04885.1"/>
    <property type="molecule type" value="Genomic_DNA"/>
</dbReference>
<dbReference type="Proteomes" id="UP000239800">
    <property type="component" value="Unassembled WGS sequence"/>
</dbReference>
<dbReference type="PANTHER" id="PTHR37953">
    <property type="entry name" value="UPF0127 PROTEIN MJ1496"/>
    <property type="match status" value="1"/>
</dbReference>
<dbReference type="OrthoDB" id="5526466at2"/>
<sequence>MKKYWILAASISIMGSFQACKDNSNKQNLTQEVFFTKEGELSLIRAANDSVVVKLDIEIADNDYETQTGLMYRKSMQDNRGMLFIFPNEQVRAFYMKNTEFALDIIFLDTEQKIVSIQQNAKPLDPTSLPSDGPAKYVLEVNAGLIEQWGIGPGDRMEFQKN</sequence>
<gene>
    <name evidence="1" type="ORF">BST85_08285</name>
</gene>
<organism evidence="1 2">
    <name type="scientific">Aureitalea marina</name>
    <dbReference type="NCBI Taxonomy" id="930804"/>
    <lineage>
        <taxon>Bacteria</taxon>
        <taxon>Pseudomonadati</taxon>
        <taxon>Bacteroidota</taxon>
        <taxon>Flavobacteriia</taxon>
        <taxon>Flavobacteriales</taxon>
        <taxon>Flavobacteriaceae</taxon>
        <taxon>Aureitalea</taxon>
    </lineage>
</organism>
<dbReference type="PROSITE" id="PS51257">
    <property type="entry name" value="PROKAR_LIPOPROTEIN"/>
    <property type="match status" value="1"/>
</dbReference>
<dbReference type="InterPro" id="IPR003795">
    <property type="entry name" value="DUF192"/>
</dbReference>
<accession>A0A2S7KQJ2</accession>
<name>A0A2S7KQJ2_9FLAO</name>
<dbReference type="AlphaFoldDB" id="A0A2S7KQJ2"/>
<evidence type="ECO:0000313" key="1">
    <source>
        <dbReference type="EMBL" id="PQB04885.1"/>
    </source>
</evidence>
<dbReference type="Pfam" id="PF02643">
    <property type="entry name" value="DUF192"/>
    <property type="match status" value="1"/>
</dbReference>
<protein>
    <recommendedName>
        <fullName evidence="3">DUF192 domain-containing protein</fullName>
    </recommendedName>
</protein>
<keyword evidence="2" id="KW-1185">Reference proteome</keyword>